<evidence type="ECO:0000313" key="2">
    <source>
        <dbReference type="EMBL" id="RHZ52759.1"/>
    </source>
</evidence>
<feature type="region of interest" description="Disordered" evidence="1">
    <location>
        <begin position="159"/>
        <end position="216"/>
    </location>
</feature>
<evidence type="ECO:0000256" key="1">
    <source>
        <dbReference type="SAM" id="MobiDB-lite"/>
    </source>
</evidence>
<name>A0A397GQY8_9GLOM</name>
<comment type="caution">
    <text evidence="2">The sequence shown here is derived from an EMBL/GenBank/DDBJ whole genome shotgun (WGS) entry which is preliminary data.</text>
</comment>
<organism evidence="2 3">
    <name type="scientific">Diversispora epigaea</name>
    <dbReference type="NCBI Taxonomy" id="1348612"/>
    <lineage>
        <taxon>Eukaryota</taxon>
        <taxon>Fungi</taxon>
        <taxon>Fungi incertae sedis</taxon>
        <taxon>Mucoromycota</taxon>
        <taxon>Glomeromycotina</taxon>
        <taxon>Glomeromycetes</taxon>
        <taxon>Diversisporales</taxon>
        <taxon>Diversisporaceae</taxon>
        <taxon>Diversispora</taxon>
    </lineage>
</organism>
<dbReference type="OrthoDB" id="2414630at2759"/>
<gene>
    <name evidence="2" type="ORF">Glove_457g86</name>
</gene>
<keyword evidence="3" id="KW-1185">Reference proteome</keyword>
<protein>
    <submittedName>
        <fullName evidence="2">Uncharacterized protein</fullName>
    </submittedName>
</protein>
<sequence length="247" mass="28953">MYSKVKVVYAIIKKKTAGVEAYPSDRAHSLRTDSQNYIAYEVREEQKSFLKNSKDPRPAYFFTKFKYRSKKSGYLDYGLRLREALQDDPTSEKLLNLKEKLDTYEYKDDWEEYEDEKNNRKADKPRWYLQSQYRIIEKSKEKETPGTYERLESKKLRWFDSEDDDDEATVASGNFPEKSREEEDEDGASSSASTKSINENQSGNTDNEIKDDIETEGEVNKVITDFLGNVVECSEESKNIWSVYTEQ</sequence>
<feature type="compositionally biased region" description="Polar residues" evidence="1">
    <location>
        <begin position="194"/>
        <end position="206"/>
    </location>
</feature>
<accession>A0A397GQY8</accession>
<dbReference type="EMBL" id="PQFF01000399">
    <property type="protein sequence ID" value="RHZ52759.1"/>
    <property type="molecule type" value="Genomic_DNA"/>
</dbReference>
<proteinExistence type="predicted"/>
<dbReference type="Proteomes" id="UP000266861">
    <property type="component" value="Unassembled WGS sequence"/>
</dbReference>
<dbReference type="AlphaFoldDB" id="A0A397GQY8"/>
<evidence type="ECO:0000313" key="3">
    <source>
        <dbReference type="Proteomes" id="UP000266861"/>
    </source>
</evidence>
<reference evidence="2 3" key="1">
    <citation type="submission" date="2018-08" db="EMBL/GenBank/DDBJ databases">
        <title>Genome and evolution of the arbuscular mycorrhizal fungus Diversispora epigaea (formerly Glomus versiforme) and its bacterial endosymbionts.</title>
        <authorList>
            <person name="Sun X."/>
            <person name="Fei Z."/>
            <person name="Harrison M."/>
        </authorList>
    </citation>
    <scope>NUCLEOTIDE SEQUENCE [LARGE SCALE GENOMIC DNA]</scope>
    <source>
        <strain evidence="2 3">IT104</strain>
    </source>
</reference>